<accession>X1HXY0</accession>
<evidence type="ECO:0000256" key="4">
    <source>
        <dbReference type="ARBA" id="ARBA00048493"/>
    </source>
</evidence>
<evidence type="ECO:0000256" key="3">
    <source>
        <dbReference type="ARBA" id="ARBA00022695"/>
    </source>
</evidence>
<dbReference type="EC" id="2.7.7.23" evidence="1"/>
<dbReference type="InterPro" id="IPR025877">
    <property type="entry name" value="MobA-like_NTP_Trfase"/>
</dbReference>
<dbReference type="EMBL" id="BARU01031419">
    <property type="protein sequence ID" value="GAH74332.1"/>
    <property type="molecule type" value="Genomic_DNA"/>
</dbReference>
<feature type="domain" description="MobA-like NTP transferase" evidence="5">
    <location>
        <begin position="4"/>
        <end position="57"/>
    </location>
</feature>
<sequence length="66" mass="7279">MLSVIILAAGKGTRMIDSDVPKACRKVGNLTMIEHVLKSSEKLNPNKIIVVVSKENIDYIKNVVQD</sequence>
<keyword evidence="3" id="KW-0548">Nucleotidyltransferase</keyword>
<dbReference type="GO" id="GO:0003977">
    <property type="term" value="F:UDP-N-acetylglucosamine diphosphorylase activity"/>
    <property type="evidence" value="ECO:0007669"/>
    <property type="project" value="UniProtKB-EC"/>
</dbReference>
<dbReference type="InterPro" id="IPR050065">
    <property type="entry name" value="GlmU-like"/>
</dbReference>
<proteinExistence type="predicted"/>
<evidence type="ECO:0000256" key="2">
    <source>
        <dbReference type="ARBA" id="ARBA00022679"/>
    </source>
</evidence>
<gene>
    <name evidence="6" type="ORF">S03H2_49692</name>
</gene>
<dbReference type="InterPro" id="IPR029044">
    <property type="entry name" value="Nucleotide-diphossugar_trans"/>
</dbReference>
<dbReference type="Gene3D" id="3.90.550.10">
    <property type="entry name" value="Spore Coat Polysaccharide Biosynthesis Protein SpsA, Chain A"/>
    <property type="match status" value="1"/>
</dbReference>
<evidence type="ECO:0000313" key="6">
    <source>
        <dbReference type="EMBL" id="GAH74332.1"/>
    </source>
</evidence>
<comment type="catalytic activity">
    <reaction evidence="4">
        <text>N-acetyl-alpha-D-glucosamine 1-phosphate + UTP + H(+) = UDP-N-acetyl-alpha-D-glucosamine + diphosphate</text>
        <dbReference type="Rhea" id="RHEA:13509"/>
        <dbReference type="ChEBI" id="CHEBI:15378"/>
        <dbReference type="ChEBI" id="CHEBI:33019"/>
        <dbReference type="ChEBI" id="CHEBI:46398"/>
        <dbReference type="ChEBI" id="CHEBI:57705"/>
        <dbReference type="ChEBI" id="CHEBI:57776"/>
        <dbReference type="EC" id="2.7.7.23"/>
    </reaction>
</comment>
<keyword evidence="2" id="KW-0808">Transferase</keyword>
<dbReference type="Pfam" id="PF12804">
    <property type="entry name" value="NTP_transf_3"/>
    <property type="match status" value="1"/>
</dbReference>
<organism evidence="6">
    <name type="scientific">marine sediment metagenome</name>
    <dbReference type="NCBI Taxonomy" id="412755"/>
    <lineage>
        <taxon>unclassified sequences</taxon>
        <taxon>metagenomes</taxon>
        <taxon>ecological metagenomes</taxon>
    </lineage>
</organism>
<protein>
    <recommendedName>
        <fullName evidence="1">UDP-N-acetylglucosamine diphosphorylase</fullName>
        <ecNumber evidence="1">2.7.7.23</ecNumber>
    </recommendedName>
</protein>
<evidence type="ECO:0000256" key="1">
    <source>
        <dbReference type="ARBA" id="ARBA00012457"/>
    </source>
</evidence>
<feature type="non-terminal residue" evidence="6">
    <location>
        <position position="66"/>
    </location>
</feature>
<dbReference type="PANTHER" id="PTHR43584:SF3">
    <property type="entry name" value="BIFUNCTIONAL PROTEIN GLMU"/>
    <property type="match status" value="1"/>
</dbReference>
<dbReference type="AlphaFoldDB" id="X1HXY0"/>
<dbReference type="SUPFAM" id="SSF53448">
    <property type="entry name" value="Nucleotide-diphospho-sugar transferases"/>
    <property type="match status" value="1"/>
</dbReference>
<evidence type="ECO:0000259" key="5">
    <source>
        <dbReference type="Pfam" id="PF12804"/>
    </source>
</evidence>
<reference evidence="6" key="1">
    <citation type="journal article" date="2014" name="Front. Microbiol.">
        <title>High frequency of phylogenetically diverse reductive dehalogenase-homologous genes in deep subseafloor sedimentary metagenomes.</title>
        <authorList>
            <person name="Kawai M."/>
            <person name="Futagami T."/>
            <person name="Toyoda A."/>
            <person name="Takaki Y."/>
            <person name="Nishi S."/>
            <person name="Hori S."/>
            <person name="Arai W."/>
            <person name="Tsubouchi T."/>
            <person name="Morono Y."/>
            <person name="Uchiyama I."/>
            <person name="Ito T."/>
            <person name="Fujiyama A."/>
            <person name="Inagaki F."/>
            <person name="Takami H."/>
        </authorList>
    </citation>
    <scope>NUCLEOTIDE SEQUENCE</scope>
    <source>
        <strain evidence="6">Expedition CK06-06</strain>
    </source>
</reference>
<comment type="caution">
    <text evidence="6">The sequence shown here is derived from an EMBL/GenBank/DDBJ whole genome shotgun (WGS) entry which is preliminary data.</text>
</comment>
<name>X1HXY0_9ZZZZ</name>
<dbReference type="PANTHER" id="PTHR43584">
    <property type="entry name" value="NUCLEOTIDYL TRANSFERASE"/>
    <property type="match status" value="1"/>
</dbReference>